<dbReference type="AlphaFoldDB" id="F2BX49"/>
<reference evidence="2 3" key="1">
    <citation type="submission" date="2011-02" db="EMBL/GenBank/DDBJ databases">
        <authorList>
            <person name="Muzny D."/>
            <person name="Qin X."/>
            <person name="Deng J."/>
            <person name="Jiang H."/>
            <person name="Liu Y."/>
            <person name="Qu J."/>
            <person name="Song X.-Z."/>
            <person name="Zhang L."/>
            <person name="Thornton R."/>
            <person name="Coyle M."/>
            <person name="Francisco L."/>
            <person name="Jackson L."/>
            <person name="Javaid M."/>
            <person name="Korchina V."/>
            <person name="Kovar C."/>
            <person name="Mata R."/>
            <person name="Mathew T."/>
            <person name="Ngo R."/>
            <person name="Nguyen L."/>
            <person name="Nguyen N."/>
            <person name="Okwuonu G."/>
            <person name="Ongeri F."/>
            <person name="Pham C."/>
            <person name="Simmons D."/>
            <person name="Wilczek-Boney K."/>
            <person name="Hale W."/>
            <person name="Jakkamsetti A."/>
            <person name="Pham P."/>
            <person name="Ruth R."/>
            <person name="San Lucas F."/>
            <person name="Warren J."/>
            <person name="Zhang J."/>
            <person name="Zhao Z."/>
            <person name="Zhou C."/>
            <person name="Zhu D."/>
            <person name="Lee S."/>
            <person name="Bess C."/>
            <person name="Blankenburg K."/>
            <person name="Forbes L."/>
            <person name="Fu Q."/>
            <person name="Gubbala S."/>
            <person name="Hirani K."/>
            <person name="Jayaseelan J.C."/>
            <person name="Lara F."/>
            <person name="Munidasa M."/>
            <person name="Palculict T."/>
            <person name="Patil S."/>
            <person name="Pu L.-L."/>
            <person name="Saada N."/>
            <person name="Tang L."/>
            <person name="Weissenberger G."/>
            <person name="Zhu Y."/>
            <person name="Hemphill L."/>
            <person name="Shang Y."/>
            <person name="Youmans B."/>
            <person name="Ayvaz T."/>
            <person name="Ross M."/>
            <person name="Santibanez J."/>
            <person name="Aqrawi P."/>
            <person name="Gross S."/>
            <person name="Joshi V."/>
            <person name="Fowler G."/>
            <person name="Nazareth L."/>
            <person name="Reid J."/>
            <person name="Worley K."/>
            <person name="Petrosino J."/>
            <person name="Highlander S."/>
            <person name="Gibbs R."/>
        </authorList>
    </citation>
    <scope>NUCLEOTIDE SEQUENCE [LARGE SCALE GENOMIC DNA]</scope>
    <source>
        <strain evidence="2 3">DSM 19965</strain>
    </source>
</reference>
<accession>F2BX49</accession>
<evidence type="ECO:0000313" key="2">
    <source>
        <dbReference type="EMBL" id="EGF13702.1"/>
    </source>
</evidence>
<keyword evidence="1" id="KW-1133">Transmembrane helix</keyword>
<feature type="transmembrane region" description="Helical" evidence="1">
    <location>
        <begin position="31"/>
        <end position="49"/>
    </location>
</feature>
<dbReference type="HOGENOM" id="CLU_3006876_0_0_9"/>
<evidence type="ECO:0000256" key="1">
    <source>
        <dbReference type="SAM" id="Phobius"/>
    </source>
</evidence>
<keyword evidence="1" id="KW-0472">Membrane</keyword>
<gene>
    <name evidence="2" type="ORF">HMPREF9083_0825</name>
</gene>
<dbReference type="EMBL" id="AFBB01000016">
    <property type="protein sequence ID" value="EGF13702.1"/>
    <property type="molecule type" value="Genomic_DNA"/>
</dbReference>
<evidence type="ECO:0000313" key="3">
    <source>
        <dbReference type="Proteomes" id="UP000003503"/>
    </source>
</evidence>
<comment type="caution">
    <text evidence="2">The sequence shown here is derived from an EMBL/GenBank/DDBJ whole genome shotgun (WGS) entry which is preliminary data.</text>
</comment>
<dbReference type="Proteomes" id="UP000003503">
    <property type="component" value="Unassembled WGS sequence"/>
</dbReference>
<keyword evidence="1" id="KW-0812">Transmembrane</keyword>
<keyword evidence="3" id="KW-1185">Reference proteome</keyword>
<name>F2BX49_9FIRM</name>
<organism evidence="2 3">
    <name type="scientific">Dialister micraerophilus DSM 19965</name>
    <dbReference type="NCBI Taxonomy" id="888062"/>
    <lineage>
        <taxon>Bacteria</taxon>
        <taxon>Bacillati</taxon>
        <taxon>Bacillota</taxon>
        <taxon>Negativicutes</taxon>
        <taxon>Veillonellales</taxon>
        <taxon>Veillonellaceae</taxon>
        <taxon>Dialister</taxon>
    </lineage>
</organism>
<sequence length="56" mass="7012">MFNALIPYYKIFSRNTRTHADINFFHNEFCLLFYFLNIFQVKIIFLYIYKFFIKIA</sequence>
<protein>
    <submittedName>
        <fullName evidence="2">Uncharacterized protein</fullName>
    </submittedName>
</protein>
<proteinExistence type="predicted"/>